<dbReference type="FunFam" id="2.40.30.170:FF:000010">
    <property type="entry name" value="Efflux RND transporter periplasmic adaptor subunit"/>
    <property type="match status" value="1"/>
</dbReference>
<dbReference type="AlphaFoldDB" id="A0A0F3IJK6"/>
<comment type="caution">
    <text evidence="4">The sequence shown here is derived from an EMBL/GenBank/DDBJ whole genome shotgun (WGS) entry which is preliminary data.</text>
</comment>
<name>A0A0F3IJK6_9GAMM</name>
<evidence type="ECO:0000313" key="5">
    <source>
        <dbReference type="Proteomes" id="UP000033684"/>
    </source>
</evidence>
<reference evidence="5" key="1">
    <citation type="submission" date="2015-03" db="EMBL/GenBank/DDBJ databases">
        <title>Draft genome sequence of a novel methanotroph (Sn10-6) isolated from flooded ricefield rhizosphere in India.</title>
        <authorList>
            <person name="Pandit P.S."/>
            <person name="Pore S.D."/>
            <person name="Arora P."/>
            <person name="Kapse N.G."/>
            <person name="Dhakephalkar P.K."/>
            <person name="Rahalkar M.C."/>
        </authorList>
    </citation>
    <scope>NUCLEOTIDE SEQUENCE [LARGE SCALE GENOMIC DNA]</scope>
    <source>
        <strain evidence="5">Sn10-6</strain>
    </source>
</reference>
<dbReference type="InterPro" id="IPR058792">
    <property type="entry name" value="Beta-barrel_RND_2"/>
</dbReference>
<proteinExistence type="inferred from homology"/>
<sequence>MIKRMLIMLIVVSLVLGAVFGFITFKERMIKQFMTSQGEPPQTVSTMSASYQEWLPTLKAVGTVKAVQGVDVSAEVSGMVSAILFKQGDQVTANTALVQLNTSNDIARLKSLSAVAELARITYLRSEAQFNAKAISKQQLDSDKFNLESALANVAEQQALIDKKTIKAPFSGRLGVRLVEMGQYLDPGTAIATLQALDKVYVDFYLPQQSLAELKPGQHVTVSTDAYPKQTYTGTVSVINPKVDAATRNVLVRATLDNPGQKLLPGMYASVELILGAAQRYITLPRSAIAFNPYGATVYLTAPKPANDKSPAQFIAQQSFVTTGETRGDQIAILSGVKESDSIVTSGQIKLRNGSPIIVNNSVQPSNDAAPKPIDQ</sequence>
<dbReference type="SUPFAM" id="SSF111369">
    <property type="entry name" value="HlyD-like secretion proteins"/>
    <property type="match status" value="1"/>
</dbReference>
<organism evidence="4 5">
    <name type="scientific">Methylocucumis oryzae</name>
    <dbReference type="NCBI Taxonomy" id="1632867"/>
    <lineage>
        <taxon>Bacteria</taxon>
        <taxon>Pseudomonadati</taxon>
        <taxon>Pseudomonadota</taxon>
        <taxon>Gammaproteobacteria</taxon>
        <taxon>Methylococcales</taxon>
        <taxon>Methylococcaceae</taxon>
        <taxon>Methylocucumis</taxon>
    </lineage>
</organism>
<evidence type="ECO:0000259" key="2">
    <source>
        <dbReference type="Pfam" id="PF25917"/>
    </source>
</evidence>
<evidence type="ECO:0000313" key="4">
    <source>
        <dbReference type="EMBL" id="KJV06886.1"/>
    </source>
</evidence>
<dbReference type="GO" id="GO:0015562">
    <property type="term" value="F:efflux transmembrane transporter activity"/>
    <property type="evidence" value="ECO:0007669"/>
    <property type="project" value="TreeGrafter"/>
</dbReference>
<dbReference type="RefSeq" id="WP_045778890.1">
    <property type="nucleotide sequence ID" value="NZ_LAJX01000080.1"/>
</dbReference>
<dbReference type="Pfam" id="PF25954">
    <property type="entry name" value="Beta-barrel_RND_2"/>
    <property type="match status" value="1"/>
</dbReference>
<feature type="domain" description="CusB-like beta-barrel" evidence="3">
    <location>
        <begin position="200"/>
        <end position="273"/>
    </location>
</feature>
<dbReference type="PANTHER" id="PTHR30469:SF11">
    <property type="entry name" value="BLL4320 PROTEIN"/>
    <property type="match status" value="1"/>
</dbReference>
<dbReference type="Gene3D" id="2.40.50.100">
    <property type="match status" value="1"/>
</dbReference>
<reference evidence="4 5" key="2">
    <citation type="journal article" date="2016" name="Microb. Ecol.">
        <title>Genome Characteristics of a Novel Type I Methanotroph (Sn10-6) Isolated from a Flooded Indian Rice Field.</title>
        <authorList>
            <person name="Rahalkar M.C."/>
            <person name="Pandit P.S."/>
            <person name="Dhakephalkar P.K."/>
            <person name="Pore S."/>
            <person name="Arora P."/>
            <person name="Kapse N."/>
        </authorList>
    </citation>
    <scope>NUCLEOTIDE SEQUENCE [LARGE SCALE GENOMIC DNA]</scope>
    <source>
        <strain evidence="4 5">Sn10-6</strain>
    </source>
</reference>
<dbReference type="Pfam" id="PF25917">
    <property type="entry name" value="BSH_RND"/>
    <property type="match status" value="1"/>
</dbReference>
<evidence type="ECO:0000259" key="3">
    <source>
        <dbReference type="Pfam" id="PF25954"/>
    </source>
</evidence>
<dbReference type="EMBL" id="LAJX01000080">
    <property type="protein sequence ID" value="KJV06886.1"/>
    <property type="molecule type" value="Genomic_DNA"/>
</dbReference>
<dbReference type="PANTHER" id="PTHR30469">
    <property type="entry name" value="MULTIDRUG RESISTANCE PROTEIN MDTA"/>
    <property type="match status" value="1"/>
</dbReference>
<accession>A0A0F3IJK6</accession>
<dbReference type="InterPro" id="IPR058625">
    <property type="entry name" value="MdtA-like_BSH"/>
</dbReference>
<feature type="domain" description="Multidrug resistance protein MdtA-like barrel-sandwich hybrid" evidence="2">
    <location>
        <begin position="70"/>
        <end position="190"/>
    </location>
</feature>
<comment type="similarity">
    <text evidence="1">Belongs to the membrane fusion protein (MFP) (TC 8.A.1) family.</text>
</comment>
<dbReference type="Gene3D" id="2.40.30.170">
    <property type="match status" value="1"/>
</dbReference>
<keyword evidence="5" id="KW-1185">Reference proteome</keyword>
<evidence type="ECO:0000256" key="1">
    <source>
        <dbReference type="ARBA" id="ARBA00009477"/>
    </source>
</evidence>
<dbReference type="InterPro" id="IPR006143">
    <property type="entry name" value="RND_pump_MFP"/>
</dbReference>
<dbReference type="Gene3D" id="1.10.287.470">
    <property type="entry name" value="Helix hairpin bin"/>
    <property type="match status" value="1"/>
</dbReference>
<dbReference type="Proteomes" id="UP000033684">
    <property type="component" value="Unassembled WGS sequence"/>
</dbReference>
<dbReference type="GO" id="GO:1990281">
    <property type="term" value="C:efflux pump complex"/>
    <property type="evidence" value="ECO:0007669"/>
    <property type="project" value="TreeGrafter"/>
</dbReference>
<gene>
    <name evidence="4" type="ORF">VZ94_08435</name>
</gene>
<dbReference type="NCBIfam" id="TIGR01730">
    <property type="entry name" value="RND_mfp"/>
    <property type="match status" value="1"/>
</dbReference>
<dbReference type="OrthoDB" id="9806939at2"/>
<protein>
    <submittedName>
        <fullName evidence="4">RND transporter</fullName>
    </submittedName>
</protein>
<dbReference type="Gene3D" id="2.40.420.20">
    <property type="match status" value="1"/>
</dbReference>